<dbReference type="AlphaFoldDB" id="L8JLL6"/>
<dbReference type="EMBL" id="AMZN01000116">
    <property type="protein sequence ID" value="ELR68404.1"/>
    <property type="molecule type" value="Genomic_DNA"/>
</dbReference>
<organism evidence="1 2">
    <name type="scientific">Fulvivirga imtechensis AK7</name>
    <dbReference type="NCBI Taxonomy" id="1237149"/>
    <lineage>
        <taxon>Bacteria</taxon>
        <taxon>Pseudomonadati</taxon>
        <taxon>Bacteroidota</taxon>
        <taxon>Cytophagia</taxon>
        <taxon>Cytophagales</taxon>
        <taxon>Fulvivirgaceae</taxon>
        <taxon>Fulvivirga</taxon>
    </lineage>
</organism>
<dbReference type="RefSeq" id="WP_009583353.1">
    <property type="nucleotide sequence ID" value="NZ_AMZN01000116.1"/>
</dbReference>
<gene>
    <name evidence="1" type="ORF">C900_00436</name>
</gene>
<reference evidence="1 2" key="1">
    <citation type="submission" date="2012-12" db="EMBL/GenBank/DDBJ databases">
        <title>Genome assembly of Fulvivirga imtechensis AK7.</title>
        <authorList>
            <person name="Nupur N."/>
            <person name="Khatri I."/>
            <person name="Kumar R."/>
            <person name="Subramanian S."/>
            <person name="Pinnaka A."/>
        </authorList>
    </citation>
    <scope>NUCLEOTIDE SEQUENCE [LARGE SCALE GENOMIC DNA]</scope>
    <source>
        <strain evidence="1 2">AK7</strain>
    </source>
</reference>
<comment type="caution">
    <text evidence="1">The sequence shown here is derived from an EMBL/GenBank/DDBJ whole genome shotgun (WGS) entry which is preliminary data.</text>
</comment>
<protein>
    <submittedName>
        <fullName evidence="1">Uncharacterized protein</fullName>
    </submittedName>
</protein>
<name>L8JLL6_9BACT</name>
<evidence type="ECO:0000313" key="1">
    <source>
        <dbReference type="EMBL" id="ELR68404.1"/>
    </source>
</evidence>
<dbReference type="STRING" id="1237149.C900_00436"/>
<evidence type="ECO:0000313" key="2">
    <source>
        <dbReference type="Proteomes" id="UP000011135"/>
    </source>
</evidence>
<sequence>MKKLESLNADLFRVPKDQLSFVKGGKMMEDSITYSYELTDTAGTTTCDKKQTDTCIDF</sequence>
<keyword evidence="2" id="KW-1185">Reference proteome</keyword>
<dbReference type="Proteomes" id="UP000011135">
    <property type="component" value="Unassembled WGS sequence"/>
</dbReference>
<accession>L8JLL6</accession>
<proteinExistence type="predicted"/>